<feature type="compositionally biased region" description="Basic and acidic residues" evidence="2">
    <location>
        <begin position="18"/>
        <end position="32"/>
    </location>
</feature>
<protein>
    <submittedName>
        <fullName evidence="4">Heparinase</fullName>
    </submittedName>
</protein>
<dbReference type="AlphaFoldDB" id="A0A844Y851"/>
<comment type="subcellular location">
    <subcellularLocation>
        <location evidence="1">Cell envelope</location>
    </subcellularLocation>
</comment>
<organism evidence="4 5">
    <name type="scientific">Qipengyuania pelagi</name>
    <dbReference type="NCBI Taxonomy" id="994320"/>
    <lineage>
        <taxon>Bacteria</taxon>
        <taxon>Pseudomonadati</taxon>
        <taxon>Pseudomonadota</taxon>
        <taxon>Alphaproteobacteria</taxon>
        <taxon>Sphingomonadales</taxon>
        <taxon>Erythrobacteraceae</taxon>
        <taxon>Qipengyuania</taxon>
    </lineage>
</organism>
<keyword evidence="5" id="KW-1185">Reference proteome</keyword>
<dbReference type="GO" id="GO:0016829">
    <property type="term" value="F:lyase activity"/>
    <property type="evidence" value="ECO:0007669"/>
    <property type="project" value="InterPro"/>
</dbReference>
<comment type="caution">
    <text evidence="4">The sequence shown here is derived from an EMBL/GenBank/DDBJ whole genome shotgun (WGS) entry which is preliminary data.</text>
</comment>
<feature type="domain" description="Heparinase II/III-like C-terminal" evidence="3">
    <location>
        <begin position="391"/>
        <end position="645"/>
    </location>
</feature>
<name>A0A844Y851_9SPHN</name>
<evidence type="ECO:0000313" key="4">
    <source>
        <dbReference type="EMBL" id="MXO54860.1"/>
    </source>
</evidence>
<evidence type="ECO:0000259" key="3">
    <source>
        <dbReference type="Pfam" id="PF07940"/>
    </source>
</evidence>
<dbReference type="Pfam" id="PF07940">
    <property type="entry name" value="Hepar_II_III_C"/>
    <property type="match status" value="1"/>
</dbReference>
<sequence>MGRAERARSGEAVSGPARGEDGRDGAGDEKSRAQSAFPFDDFEGSEPHALVADPVGGRDAGFADDTAQIEPSRALALADFAPPRTGPLDAMLRWAYRVGISPTLLASPLRKPAKPRLLATVQSPLSGESGIGERGAGMALRAGHFLVNGVRAPIAQMEFGPAARLTPPFARRVHGFGWLRDLSACAPREQCAAVAERILGAWLDANPQGTKGPAWTVERAGQRLIAWLVHAPFLLAGEQPALRPQLLEAMVQTARWLDRHVESAEDRFGALTGWCAIVAAGLLLPDGRARRVYGEAGMLHALGEAVSDDGGVLSRSPLAQMDAIALLVDLTACYDAVGRTPPPAIEAMLGLLVPPLLALRHGDGGLGSWQGAAATPAAAVEALIAASGVRARPARDCRQWGYQLASGQISGGARSVLQFDAAPPPRPRHARFGCASTLAFEFSHGDQRIVVNCGGAELAGGQVPVRIEQGLRATAAHSTLVLDDANSTAILIKGQIGKGVEEVDFTRSLVDSGKRKAERLEASHDGYASRFGLIHRRILMLSSDGGELRGEDILEPAKKRGQRGKIGFAIRFHIGPHIELMLAEDRRGAGLALPDGSYWQLRLGGVEGELGIEESLWVDGEGRPQPIQQLVVEGLTSRGGGSFPWLLKKMG</sequence>
<proteinExistence type="predicted"/>
<dbReference type="EMBL" id="WTYD01000002">
    <property type="protein sequence ID" value="MXO54860.1"/>
    <property type="molecule type" value="Genomic_DNA"/>
</dbReference>
<dbReference type="OrthoDB" id="9787373at2"/>
<dbReference type="Gene3D" id="1.50.10.100">
    <property type="entry name" value="Chondroitin AC/alginate lyase"/>
    <property type="match status" value="1"/>
</dbReference>
<dbReference type="InterPro" id="IPR008929">
    <property type="entry name" value="Chondroitin_lyas"/>
</dbReference>
<dbReference type="Proteomes" id="UP000430272">
    <property type="component" value="Unassembled WGS sequence"/>
</dbReference>
<evidence type="ECO:0000313" key="5">
    <source>
        <dbReference type="Proteomes" id="UP000430272"/>
    </source>
</evidence>
<dbReference type="GO" id="GO:0030313">
    <property type="term" value="C:cell envelope"/>
    <property type="evidence" value="ECO:0007669"/>
    <property type="project" value="UniProtKB-SubCell"/>
</dbReference>
<evidence type="ECO:0000256" key="1">
    <source>
        <dbReference type="ARBA" id="ARBA00004196"/>
    </source>
</evidence>
<dbReference type="Gene3D" id="2.70.98.70">
    <property type="match status" value="1"/>
</dbReference>
<reference evidence="4 5" key="1">
    <citation type="submission" date="2019-12" db="EMBL/GenBank/DDBJ databases">
        <title>Genomic-based taxomic classification of the family Erythrobacteraceae.</title>
        <authorList>
            <person name="Xu L."/>
        </authorList>
    </citation>
    <scope>NUCLEOTIDE SEQUENCE [LARGE SCALE GENOMIC DNA]</scope>
    <source>
        <strain evidence="4 5">JCM 17468</strain>
    </source>
</reference>
<gene>
    <name evidence="4" type="ORF">GRI47_12710</name>
</gene>
<evidence type="ECO:0000256" key="2">
    <source>
        <dbReference type="SAM" id="MobiDB-lite"/>
    </source>
</evidence>
<feature type="region of interest" description="Disordered" evidence="2">
    <location>
        <begin position="1"/>
        <end position="61"/>
    </location>
</feature>
<dbReference type="InterPro" id="IPR012480">
    <property type="entry name" value="Hepar_II_III_C"/>
</dbReference>
<accession>A0A844Y851</accession>